<dbReference type="Gene3D" id="3.40.710.10">
    <property type="entry name" value="DD-peptidase/beta-lactamase superfamily"/>
    <property type="match status" value="1"/>
</dbReference>
<dbReference type="InterPro" id="IPR001466">
    <property type="entry name" value="Beta-lactam-related"/>
</dbReference>
<gene>
    <name evidence="2" type="ORF">HELGO_WM481</name>
</gene>
<accession>A0A6S6TI64</accession>
<dbReference type="AlphaFoldDB" id="A0A6S6TI64"/>
<organism evidence="2">
    <name type="scientific">uncultured Sulfurovum sp</name>
    <dbReference type="NCBI Taxonomy" id="269237"/>
    <lineage>
        <taxon>Bacteria</taxon>
        <taxon>Pseudomonadati</taxon>
        <taxon>Campylobacterota</taxon>
        <taxon>Epsilonproteobacteria</taxon>
        <taxon>Campylobacterales</taxon>
        <taxon>Sulfurovaceae</taxon>
        <taxon>Sulfurovum</taxon>
        <taxon>environmental samples</taxon>
    </lineage>
</organism>
<sequence length="358" mass="40053">MIKEMTIGLLSIVVLAGCGSENNSTKKNNLTQTSAFDKSSIDIIFRSMEKFPTNVQVSIAKIEDGQVYYYGALHSNSAINAVDNYSNTFMIGSISKVFTSTLLAQMVLDNKITLDESIGNQLPYTLKNNINMSYKQLANHTSGVTRDTNVAPANESKYNTYHELNMTDIEKYLKHDLKLEHEQGTHHYSNLGMNILGYMMTEIENKSYETLLQERILNKLGMDNTTTIREQVQPTLIPALMENDDSLPVAYDSAGGIHSSVEDLYKFALASFGDEPEYLLTQEETVKIDNTESLGLGWFINTDVNAYFHGGATQGYRSIMILDKENHNGIIVLSNVPLEGNIGDIHHLGFTLMEEIYK</sequence>
<proteinExistence type="predicted"/>
<dbReference type="SUPFAM" id="SSF56601">
    <property type="entry name" value="beta-lactamase/transpeptidase-like"/>
    <property type="match status" value="1"/>
</dbReference>
<dbReference type="InterPro" id="IPR012338">
    <property type="entry name" value="Beta-lactam/transpept-like"/>
</dbReference>
<dbReference type="PANTHER" id="PTHR46825">
    <property type="entry name" value="D-ALANYL-D-ALANINE-CARBOXYPEPTIDASE/ENDOPEPTIDASE AMPH"/>
    <property type="match status" value="1"/>
</dbReference>
<dbReference type="PANTHER" id="PTHR46825:SF15">
    <property type="entry name" value="BETA-LACTAMASE-RELATED DOMAIN-CONTAINING PROTEIN"/>
    <property type="match status" value="1"/>
</dbReference>
<feature type="domain" description="Beta-lactamase-related" evidence="1">
    <location>
        <begin position="57"/>
        <end position="337"/>
    </location>
</feature>
<dbReference type="InterPro" id="IPR050491">
    <property type="entry name" value="AmpC-like"/>
</dbReference>
<evidence type="ECO:0000313" key="2">
    <source>
        <dbReference type="EMBL" id="CAA6818995.1"/>
    </source>
</evidence>
<evidence type="ECO:0000259" key="1">
    <source>
        <dbReference type="Pfam" id="PF00144"/>
    </source>
</evidence>
<reference evidence="2" key="1">
    <citation type="submission" date="2020-01" db="EMBL/GenBank/DDBJ databases">
        <authorList>
            <person name="Meier V. D."/>
            <person name="Meier V D."/>
        </authorList>
    </citation>
    <scope>NUCLEOTIDE SEQUENCE</scope>
    <source>
        <strain evidence="2">HLG_WM_MAG_01</strain>
    </source>
</reference>
<dbReference type="Pfam" id="PF00144">
    <property type="entry name" value="Beta-lactamase"/>
    <property type="match status" value="1"/>
</dbReference>
<name>A0A6S6TI64_9BACT</name>
<dbReference type="PROSITE" id="PS51257">
    <property type="entry name" value="PROKAR_LIPOPROTEIN"/>
    <property type="match status" value="1"/>
</dbReference>
<dbReference type="EMBL" id="CACVAS010000107">
    <property type="protein sequence ID" value="CAA6818995.1"/>
    <property type="molecule type" value="Genomic_DNA"/>
</dbReference>
<protein>
    <submittedName>
        <fullName evidence="2">Beta-lactamase</fullName>
    </submittedName>
</protein>